<sequence>MQNQVNALPSRAVNLPMCQLLGMNSFKPAQLSFSLEGFLRRGGETGEHADGWGIALYEERRCHLLIDEQPSAQSLMAQWIQQYSTRSRNIIAHIRKATQGVVSATNCHPFMRQLWGREWSFAHNGNLDVAALPRAEHFQPVGQTDSELAFCLLLDALVRRFGETEPAPEALHEVLAETTRQIAASGTFNFVLSNGEVLFAHRSTELHYVLRAHPFGRALLLDCQLGIDFSRINHPDDRMVIIATQPLTDEAWLPLPQGELVAFAGGRRSSPLGLVGA</sequence>
<keyword evidence="3" id="KW-0328">Glycosyltransferase</keyword>
<dbReference type="InterPro" id="IPR017932">
    <property type="entry name" value="GATase_2_dom"/>
</dbReference>
<dbReference type="RefSeq" id="WP_354600682.1">
    <property type="nucleotide sequence ID" value="NZ_JBEWZI010000007.1"/>
</dbReference>
<dbReference type="PANTHER" id="PTHR42824">
    <property type="entry name" value="GLUTAMINE AMIDOTRANSFERASE"/>
    <property type="match status" value="1"/>
</dbReference>
<dbReference type="Proteomes" id="UP001549691">
    <property type="component" value="Unassembled WGS sequence"/>
</dbReference>
<dbReference type="Gene3D" id="3.60.20.10">
    <property type="entry name" value="Glutamine Phosphoribosylpyrophosphate, subunit 1, domain 1"/>
    <property type="match status" value="1"/>
</dbReference>
<comment type="caution">
    <text evidence="3">The sequence shown here is derived from an EMBL/GenBank/DDBJ whole genome shotgun (WGS) entry which is preliminary data.</text>
</comment>
<feature type="domain" description="Glutamine amidotransferase type-2" evidence="2">
    <location>
        <begin position="18"/>
        <end position="277"/>
    </location>
</feature>
<reference evidence="3 4" key="1">
    <citation type="submission" date="2024-07" db="EMBL/GenBank/DDBJ databases">
        <title>Uliginosibacterium flavum JJ3220;KACC:17644.</title>
        <authorList>
            <person name="Kim M.K."/>
        </authorList>
    </citation>
    <scope>NUCLEOTIDE SEQUENCE [LARGE SCALE GENOMIC DNA]</scope>
    <source>
        <strain evidence="3 4">KACC:17644</strain>
    </source>
</reference>
<keyword evidence="1 3" id="KW-0315">Glutamine amidotransferase</keyword>
<dbReference type="PROSITE" id="PS51278">
    <property type="entry name" value="GATASE_TYPE_2"/>
    <property type="match status" value="1"/>
</dbReference>
<dbReference type="EC" id="2.4.2.-" evidence="3"/>
<dbReference type="GO" id="GO:0016757">
    <property type="term" value="F:glycosyltransferase activity"/>
    <property type="evidence" value="ECO:0007669"/>
    <property type="project" value="UniProtKB-KW"/>
</dbReference>
<gene>
    <name evidence="3" type="ORF">ABXR19_08465</name>
</gene>
<evidence type="ECO:0000259" key="2">
    <source>
        <dbReference type="PROSITE" id="PS51278"/>
    </source>
</evidence>
<organism evidence="3 4">
    <name type="scientific">Uliginosibacterium flavum</name>
    <dbReference type="NCBI Taxonomy" id="1396831"/>
    <lineage>
        <taxon>Bacteria</taxon>
        <taxon>Pseudomonadati</taxon>
        <taxon>Pseudomonadota</taxon>
        <taxon>Betaproteobacteria</taxon>
        <taxon>Rhodocyclales</taxon>
        <taxon>Zoogloeaceae</taxon>
        <taxon>Uliginosibacterium</taxon>
    </lineage>
</organism>
<dbReference type="PANTHER" id="PTHR42824:SF1">
    <property type="entry name" value="GLUTAMINE AMIDOTRANSFERASE YAFJ-RELATED"/>
    <property type="match status" value="1"/>
</dbReference>
<name>A0ABV2TKZ7_9RHOO</name>
<dbReference type="Pfam" id="PF13230">
    <property type="entry name" value="GATase_4"/>
    <property type="match status" value="1"/>
</dbReference>
<evidence type="ECO:0000313" key="4">
    <source>
        <dbReference type="Proteomes" id="UP001549691"/>
    </source>
</evidence>
<dbReference type="SUPFAM" id="SSF56235">
    <property type="entry name" value="N-terminal nucleophile aminohydrolases (Ntn hydrolases)"/>
    <property type="match status" value="1"/>
</dbReference>
<dbReference type="EMBL" id="JBEWZI010000007">
    <property type="protein sequence ID" value="MET7014223.1"/>
    <property type="molecule type" value="Genomic_DNA"/>
</dbReference>
<protein>
    <submittedName>
        <fullName evidence="3">Class II glutamine amidotransferase</fullName>
        <ecNumber evidence="3">2.4.2.-</ecNumber>
    </submittedName>
</protein>
<dbReference type="CDD" id="cd01908">
    <property type="entry name" value="YafJ"/>
    <property type="match status" value="1"/>
</dbReference>
<dbReference type="InterPro" id="IPR029055">
    <property type="entry name" value="Ntn_hydrolases_N"/>
</dbReference>
<keyword evidence="4" id="KW-1185">Reference proteome</keyword>
<proteinExistence type="predicted"/>
<evidence type="ECO:0000256" key="1">
    <source>
        <dbReference type="ARBA" id="ARBA00022962"/>
    </source>
</evidence>
<keyword evidence="3" id="KW-0808">Transferase</keyword>
<evidence type="ECO:0000313" key="3">
    <source>
        <dbReference type="EMBL" id="MET7014223.1"/>
    </source>
</evidence>
<accession>A0ABV2TKZ7</accession>
<dbReference type="InterPro" id="IPR026869">
    <property type="entry name" value="EgtC-like"/>
</dbReference>